<dbReference type="OrthoDB" id="273452at2759"/>
<dbReference type="InterPro" id="IPR044294">
    <property type="entry name" value="Lipase-like"/>
</dbReference>
<dbReference type="Gene3D" id="3.40.50.1820">
    <property type="entry name" value="alpha/beta hydrolase"/>
    <property type="match status" value="1"/>
</dbReference>
<dbReference type="RefSeq" id="XP_003082945.2">
    <property type="nucleotide sequence ID" value="XM_003082897.2"/>
</dbReference>
<name>A0A096PBN8_OSTTA</name>
<dbReference type="EMBL" id="CAID01000014">
    <property type="protein sequence ID" value="CEG02054.1"/>
    <property type="molecule type" value="Genomic_DNA"/>
</dbReference>
<dbReference type="Pfam" id="PF05057">
    <property type="entry name" value="DUF676"/>
    <property type="match status" value="1"/>
</dbReference>
<reference evidence="3" key="1">
    <citation type="journal article" date="2006" name="Proc. Natl. Acad. Sci. U.S.A.">
        <title>Genome analysis of the smallest free-living eukaryote Ostreococcus tauri unveils many unique features.</title>
        <authorList>
            <person name="Derelle E."/>
            <person name="Ferraz C."/>
            <person name="Rombauts S."/>
            <person name="Rouze P."/>
            <person name="Worden A.Z."/>
            <person name="Robbens S."/>
            <person name="Partensky F."/>
            <person name="Degroeve S."/>
            <person name="Echeynie S."/>
            <person name="Cooke R."/>
            <person name="Saeys Y."/>
            <person name="Wuyts J."/>
            <person name="Jabbari K."/>
            <person name="Bowler C."/>
            <person name="Panaud O."/>
            <person name="Piegu B."/>
            <person name="Ball S.G."/>
            <person name="Ral J.-P."/>
            <person name="Bouget F.-Y."/>
            <person name="Piganeau G."/>
            <person name="De Baets B."/>
            <person name="Picard A."/>
            <person name="Delseny M."/>
            <person name="Demaille J."/>
            <person name="Van de Peer Y."/>
            <person name="Moreau H."/>
        </authorList>
    </citation>
    <scope>NUCLEOTIDE SEQUENCE [LARGE SCALE GENOMIC DNA]</scope>
    <source>
        <strain evidence="3">OTTH 0595 / CCAP 157/2 / RCC745</strain>
    </source>
</reference>
<dbReference type="GeneID" id="9837866"/>
<dbReference type="AlphaFoldDB" id="A0A096PBN8"/>
<gene>
    <name evidence="2" type="ORF">OT_ostta14g01330</name>
</gene>
<comment type="caution">
    <text evidence="2">The sequence shown here is derived from an EMBL/GenBank/DDBJ whole genome shotgun (WGS) entry which is preliminary data.</text>
</comment>
<feature type="domain" description="DUF676" evidence="1">
    <location>
        <begin position="84"/>
        <end position="283"/>
    </location>
</feature>
<dbReference type="SUPFAM" id="SSF53474">
    <property type="entry name" value="alpha/beta-Hydrolases"/>
    <property type="match status" value="1"/>
</dbReference>
<dbReference type="InterPro" id="IPR029058">
    <property type="entry name" value="AB_hydrolase_fold"/>
</dbReference>
<reference evidence="2 3" key="2">
    <citation type="journal article" date="2014" name="BMC Genomics">
        <title>An improved genome of the model marine alga Ostreococcus tauri unfolds by assessing Illumina de novo assemblies.</title>
        <authorList>
            <person name="Blanc-Mathieu R."/>
            <person name="Verhelst B."/>
            <person name="Derelle E."/>
            <person name="Rombauts S."/>
            <person name="Bouget F.Y."/>
            <person name="Carre I."/>
            <person name="Chateau A."/>
            <person name="Eyre-Walker A."/>
            <person name="Grimsley N."/>
            <person name="Moreau H."/>
            <person name="Piegu B."/>
            <person name="Rivals E."/>
            <person name="Schackwitz W."/>
            <person name="Van de Peer Y."/>
            <person name="Piganeau G."/>
        </authorList>
    </citation>
    <scope>NUCLEOTIDE SEQUENCE [LARGE SCALE GENOMIC DNA]</scope>
    <source>
        <strain evidence="3">OTTH 0595 / CCAP 157/2 / RCC745</strain>
    </source>
</reference>
<proteinExistence type="predicted"/>
<dbReference type="FunCoup" id="A0A096PBN8">
    <property type="interactions" value="473"/>
</dbReference>
<dbReference type="InParanoid" id="A0A096PBN8"/>
<protein>
    <recommendedName>
        <fullName evidence="1">DUF676 domain-containing protein</fullName>
    </recommendedName>
</protein>
<sequence>MRARLHRLERRARASALADALKNALWRAFLSVMSAATWASATWRARRGETFETTIERRRRRLVNARGGARTRARKTATASMDGPAHLIACAHGLAGTPEDLRALERRVAADGNALVHRLACNAPLNSFDGVEAGAVRIVEELREVVRANPSLRYLTLYGNSLGGIYARYAAGIMWEEKRDGTMLGLIPCTYLTTATPHLGVGPWGFFKLVPRALRYLWSKQLGRSIMELTLRDGEDGKLPLLARMADPETREPANFVAALGSFKRRCAYANATNDFLVSYETASLHPEYLDSAQERAWRCLDEPQIVEEFERDGEFAIEETDSASWSTDELALRRKMARGLRTLSWRHVNVSFPGPVPLAHNKICALQRNPYLASLFKEGEFIVDHQAEYLLASIRSV</sequence>
<evidence type="ECO:0000313" key="3">
    <source>
        <dbReference type="Proteomes" id="UP000009170"/>
    </source>
</evidence>
<dbReference type="KEGG" id="ota:OT_ostta14g01330"/>
<accession>A0A096PBN8</accession>
<evidence type="ECO:0000259" key="1">
    <source>
        <dbReference type="Pfam" id="PF05057"/>
    </source>
</evidence>
<dbReference type="PANTHER" id="PTHR12482:SF62">
    <property type="entry name" value="LIPASE ROG1-RELATED"/>
    <property type="match status" value="1"/>
</dbReference>
<dbReference type="PANTHER" id="PTHR12482">
    <property type="entry name" value="LIPASE ROG1-RELATED-RELATED"/>
    <property type="match status" value="1"/>
</dbReference>
<keyword evidence="3" id="KW-1185">Reference proteome</keyword>
<organism evidence="2 3">
    <name type="scientific">Ostreococcus tauri</name>
    <name type="common">Marine green alga</name>
    <dbReference type="NCBI Taxonomy" id="70448"/>
    <lineage>
        <taxon>Eukaryota</taxon>
        <taxon>Viridiplantae</taxon>
        <taxon>Chlorophyta</taxon>
        <taxon>Mamiellophyceae</taxon>
        <taxon>Mamiellales</taxon>
        <taxon>Bathycoccaceae</taxon>
        <taxon>Ostreococcus</taxon>
    </lineage>
</organism>
<dbReference type="InterPro" id="IPR007751">
    <property type="entry name" value="DUF676_lipase-like"/>
</dbReference>
<dbReference type="STRING" id="70448.A0A096PBN8"/>
<dbReference type="Proteomes" id="UP000009170">
    <property type="component" value="Unassembled WGS sequence"/>
</dbReference>
<evidence type="ECO:0000313" key="2">
    <source>
        <dbReference type="EMBL" id="CEG02054.1"/>
    </source>
</evidence>